<dbReference type="Proteomes" id="UP001156882">
    <property type="component" value="Unassembled WGS sequence"/>
</dbReference>
<gene>
    <name evidence="1" type="ORF">GCM10007874_50410</name>
</gene>
<accession>A0ABQ6CQJ9</accession>
<evidence type="ECO:0000313" key="1">
    <source>
        <dbReference type="EMBL" id="GLS22024.1"/>
    </source>
</evidence>
<proteinExistence type="predicted"/>
<protein>
    <submittedName>
        <fullName evidence="1">Uncharacterized protein</fullName>
    </submittedName>
</protein>
<comment type="caution">
    <text evidence="1">The sequence shown here is derived from an EMBL/GenBank/DDBJ whole genome shotgun (WGS) entry which is preliminary data.</text>
</comment>
<name>A0ABQ6CQJ9_9HYPH</name>
<evidence type="ECO:0000313" key="2">
    <source>
        <dbReference type="Proteomes" id="UP001156882"/>
    </source>
</evidence>
<reference evidence="2" key="1">
    <citation type="journal article" date="2019" name="Int. J. Syst. Evol. Microbiol.">
        <title>The Global Catalogue of Microorganisms (GCM) 10K type strain sequencing project: providing services to taxonomists for standard genome sequencing and annotation.</title>
        <authorList>
            <consortium name="The Broad Institute Genomics Platform"/>
            <consortium name="The Broad Institute Genome Sequencing Center for Infectious Disease"/>
            <person name="Wu L."/>
            <person name="Ma J."/>
        </authorList>
    </citation>
    <scope>NUCLEOTIDE SEQUENCE [LARGE SCALE GENOMIC DNA]</scope>
    <source>
        <strain evidence="2">NBRC 101365</strain>
    </source>
</reference>
<dbReference type="EMBL" id="BSPC01000057">
    <property type="protein sequence ID" value="GLS22024.1"/>
    <property type="molecule type" value="Genomic_DNA"/>
</dbReference>
<sequence length="94" mass="10417">MVMSRTIRFLVLPFTRDHHGELFGLGPEEVSDAAMANFRAFNMVGKIRRSETVVGTIAFSRSGDPARGDFADASILGRYGETPEDVAGRKWGRR</sequence>
<organism evidence="1 2">
    <name type="scientific">Labrys miyagiensis</name>
    <dbReference type="NCBI Taxonomy" id="346912"/>
    <lineage>
        <taxon>Bacteria</taxon>
        <taxon>Pseudomonadati</taxon>
        <taxon>Pseudomonadota</taxon>
        <taxon>Alphaproteobacteria</taxon>
        <taxon>Hyphomicrobiales</taxon>
        <taxon>Xanthobacteraceae</taxon>
        <taxon>Labrys</taxon>
    </lineage>
</organism>
<keyword evidence="2" id="KW-1185">Reference proteome</keyword>